<dbReference type="GO" id="GO:0016702">
    <property type="term" value="F:oxidoreductase activity, acting on single donors with incorporation of molecular oxygen, incorporation of two atoms of oxygen"/>
    <property type="evidence" value="ECO:0007669"/>
    <property type="project" value="InterPro"/>
</dbReference>
<dbReference type="GO" id="GO:0046872">
    <property type="term" value="F:metal ion binding"/>
    <property type="evidence" value="ECO:0007669"/>
    <property type="project" value="UniProtKB-KW"/>
</dbReference>
<dbReference type="STRING" id="4072.A0A2G3AFA5"/>
<name>A0A2G3AFA5_CAPAN</name>
<keyword evidence="4 5" id="KW-0408">Iron</keyword>
<keyword evidence="9" id="KW-1185">Reference proteome</keyword>
<protein>
    <recommendedName>
        <fullName evidence="7">Reverse transcriptase Ty1/copia-type domain-containing protein</fullName>
    </recommendedName>
</protein>
<keyword evidence="2 5" id="KW-0479">Metal-binding</keyword>
<dbReference type="Pfam" id="PF03055">
    <property type="entry name" value="RPE65"/>
    <property type="match status" value="1"/>
</dbReference>
<evidence type="ECO:0000313" key="9">
    <source>
        <dbReference type="Proteomes" id="UP000222542"/>
    </source>
</evidence>
<dbReference type="InterPro" id="IPR013103">
    <property type="entry name" value="RVT_2"/>
</dbReference>
<dbReference type="InterPro" id="IPR004294">
    <property type="entry name" value="Carotenoid_Oase"/>
</dbReference>
<evidence type="ECO:0000256" key="6">
    <source>
        <dbReference type="SAM" id="MobiDB-lite"/>
    </source>
</evidence>
<reference evidence="8 9" key="1">
    <citation type="journal article" date="2014" name="Nat. Genet.">
        <title>Genome sequence of the hot pepper provides insights into the evolution of pungency in Capsicum species.</title>
        <authorList>
            <person name="Kim S."/>
            <person name="Park M."/>
            <person name="Yeom S.I."/>
            <person name="Kim Y.M."/>
            <person name="Lee J.M."/>
            <person name="Lee H.A."/>
            <person name="Seo E."/>
            <person name="Choi J."/>
            <person name="Cheong K."/>
            <person name="Kim K.T."/>
            <person name="Jung K."/>
            <person name="Lee G.W."/>
            <person name="Oh S.K."/>
            <person name="Bae C."/>
            <person name="Kim S.B."/>
            <person name="Lee H.Y."/>
            <person name="Kim S.Y."/>
            <person name="Kim M.S."/>
            <person name="Kang B.C."/>
            <person name="Jo Y.D."/>
            <person name="Yang H.B."/>
            <person name="Jeong H.J."/>
            <person name="Kang W.H."/>
            <person name="Kwon J.K."/>
            <person name="Shin C."/>
            <person name="Lim J.Y."/>
            <person name="Park J.H."/>
            <person name="Huh J.H."/>
            <person name="Kim J.S."/>
            <person name="Kim B.D."/>
            <person name="Cohen O."/>
            <person name="Paran I."/>
            <person name="Suh M.C."/>
            <person name="Lee S.B."/>
            <person name="Kim Y.K."/>
            <person name="Shin Y."/>
            <person name="Noh S.J."/>
            <person name="Park J."/>
            <person name="Seo Y.S."/>
            <person name="Kwon S.Y."/>
            <person name="Kim H.A."/>
            <person name="Park J.M."/>
            <person name="Kim H.J."/>
            <person name="Choi S.B."/>
            <person name="Bosland P.W."/>
            <person name="Reeves G."/>
            <person name="Jo S.H."/>
            <person name="Lee B.W."/>
            <person name="Cho H.T."/>
            <person name="Choi H.S."/>
            <person name="Lee M.S."/>
            <person name="Yu Y."/>
            <person name="Do Choi Y."/>
            <person name="Park B.S."/>
            <person name="van Deynze A."/>
            <person name="Ashrafi H."/>
            <person name="Hill T."/>
            <person name="Kim W.T."/>
            <person name="Pai H.S."/>
            <person name="Ahn H.K."/>
            <person name="Yeam I."/>
            <person name="Giovannoni J.J."/>
            <person name="Rose J.K."/>
            <person name="Sorensen I."/>
            <person name="Lee S.J."/>
            <person name="Kim R.W."/>
            <person name="Choi I.Y."/>
            <person name="Choi B.S."/>
            <person name="Lim J.S."/>
            <person name="Lee Y.H."/>
            <person name="Choi D."/>
        </authorList>
    </citation>
    <scope>NUCLEOTIDE SEQUENCE [LARGE SCALE GENOMIC DNA]</scope>
    <source>
        <strain evidence="9">cv. CM334</strain>
    </source>
</reference>
<feature type="domain" description="Reverse transcriptase Ty1/copia-type" evidence="7">
    <location>
        <begin position="73"/>
        <end position="136"/>
    </location>
</feature>
<proteinExistence type="inferred from homology"/>
<feature type="domain" description="Reverse transcriptase Ty1/copia-type" evidence="7">
    <location>
        <begin position="1"/>
        <end position="72"/>
    </location>
</feature>
<gene>
    <name evidence="8" type="ORF">T459_00813</name>
</gene>
<dbReference type="EMBL" id="AYRZ02000001">
    <property type="protein sequence ID" value="PHT92931.1"/>
    <property type="molecule type" value="Genomic_DNA"/>
</dbReference>
<sequence>MLIALAAIYGLEIHQMDVKTAFLNGELEEKIYMEQPEGFVVPGKENKVCKLIKSLYGLKQAPKQWHAKFDQTKLANGDISDINSMKRMLENKFDMKDLEVADVILGIRIHRTPQELALSQSHYFENVLDKFKYMEFGIAKTPSDVSFALQKSEAGEEAKWLQNFLEDIPYWPKPVAPVCIHCDSQAVIGRAGSMMYNGKSRHIRRRHNTVRKLLSSRIITVDYVKSKDNVSNPLTKGVSREGVERTSKGMGLRPRTSQHGANAWEEGDGVVLITCHLQNPDLDAINGTEKEKQRDGFTNELYAMRFNIKNGLASQKKMSESAVDFPRVNENYTGNHNSEEWSLSERPQSALRAATHNGRLVAGSGVVV</sequence>
<dbReference type="Proteomes" id="UP000222542">
    <property type="component" value="Unassembled WGS sequence"/>
</dbReference>
<evidence type="ECO:0000256" key="1">
    <source>
        <dbReference type="ARBA" id="ARBA00006787"/>
    </source>
</evidence>
<keyword evidence="3" id="KW-0223">Dioxygenase</keyword>
<dbReference type="Pfam" id="PF07727">
    <property type="entry name" value="RVT_2"/>
    <property type="match status" value="2"/>
</dbReference>
<evidence type="ECO:0000256" key="2">
    <source>
        <dbReference type="ARBA" id="ARBA00022723"/>
    </source>
</evidence>
<organism evidence="8 9">
    <name type="scientific">Capsicum annuum</name>
    <name type="common">Capsicum pepper</name>
    <dbReference type="NCBI Taxonomy" id="4072"/>
    <lineage>
        <taxon>Eukaryota</taxon>
        <taxon>Viridiplantae</taxon>
        <taxon>Streptophyta</taxon>
        <taxon>Embryophyta</taxon>
        <taxon>Tracheophyta</taxon>
        <taxon>Spermatophyta</taxon>
        <taxon>Magnoliopsida</taxon>
        <taxon>eudicotyledons</taxon>
        <taxon>Gunneridae</taxon>
        <taxon>Pentapetalae</taxon>
        <taxon>asterids</taxon>
        <taxon>lamiids</taxon>
        <taxon>Solanales</taxon>
        <taxon>Solanaceae</taxon>
        <taxon>Solanoideae</taxon>
        <taxon>Capsiceae</taxon>
        <taxon>Capsicum</taxon>
    </lineage>
</organism>
<accession>A0A2G3AFA5</accession>
<dbReference type="AlphaFoldDB" id="A0A2G3AFA5"/>
<evidence type="ECO:0000259" key="7">
    <source>
        <dbReference type="Pfam" id="PF07727"/>
    </source>
</evidence>
<evidence type="ECO:0000256" key="5">
    <source>
        <dbReference type="PIRSR" id="PIRSR604294-1"/>
    </source>
</evidence>
<keyword evidence="3" id="KW-0560">Oxidoreductase</keyword>
<dbReference type="Gramene" id="PHT92931">
    <property type="protein sequence ID" value="PHT92931"/>
    <property type="gene ID" value="T459_00813"/>
</dbReference>
<feature type="compositionally biased region" description="Basic and acidic residues" evidence="6">
    <location>
        <begin position="238"/>
        <end position="247"/>
    </location>
</feature>
<evidence type="ECO:0000256" key="4">
    <source>
        <dbReference type="ARBA" id="ARBA00023004"/>
    </source>
</evidence>
<evidence type="ECO:0000313" key="8">
    <source>
        <dbReference type="EMBL" id="PHT92931.1"/>
    </source>
</evidence>
<feature type="binding site" evidence="5">
    <location>
        <position position="259"/>
    </location>
    <ligand>
        <name>Fe cation</name>
        <dbReference type="ChEBI" id="CHEBI:24875"/>
        <note>catalytic</note>
    </ligand>
</feature>
<comment type="similarity">
    <text evidence="1">Belongs to the carotenoid oxygenase family.</text>
</comment>
<feature type="region of interest" description="Disordered" evidence="6">
    <location>
        <begin position="232"/>
        <end position="261"/>
    </location>
</feature>
<dbReference type="CDD" id="cd09272">
    <property type="entry name" value="RNase_HI_RT_Ty1"/>
    <property type="match status" value="1"/>
</dbReference>
<dbReference type="OMA" id="HVEIDCY"/>
<evidence type="ECO:0000256" key="3">
    <source>
        <dbReference type="ARBA" id="ARBA00022964"/>
    </source>
</evidence>
<comment type="caution">
    <text evidence="8">The sequence shown here is derived from an EMBL/GenBank/DDBJ whole genome shotgun (WGS) entry which is preliminary data.</text>
</comment>
<comment type="cofactor">
    <cofactor evidence="5">
        <name>Fe(2+)</name>
        <dbReference type="ChEBI" id="CHEBI:29033"/>
    </cofactor>
    <text evidence="5">Binds 1 Fe(2+) ion per subunit.</text>
</comment>
<reference evidence="8 9" key="2">
    <citation type="journal article" date="2017" name="Genome Biol.">
        <title>New reference genome sequences of hot pepper reveal the massive evolution of plant disease-resistance genes by retroduplication.</title>
        <authorList>
            <person name="Kim S."/>
            <person name="Park J."/>
            <person name="Yeom S.I."/>
            <person name="Kim Y.M."/>
            <person name="Seo E."/>
            <person name="Kim K.T."/>
            <person name="Kim M.S."/>
            <person name="Lee J.M."/>
            <person name="Cheong K."/>
            <person name="Shin H.S."/>
            <person name="Kim S.B."/>
            <person name="Han K."/>
            <person name="Lee J."/>
            <person name="Park M."/>
            <person name="Lee H.A."/>
            <person name="Lee H.Y."/>
            <person name="Lee Y."/>
            <person name="Oh S."/>
            <person name="Lee J.H."/>
            <person name="Choi E."/>
            <person name="Choi E."/>
            <person name="Lee S.E."/>
            <person name="Jeon J."/>
            <person name="Kim H."/>
            <person name="Choi G."/>
            <person name="Song H."/>
            <person name="Lee J."/>
            <person name="Lee S.C."/>
            <person name="Kwon J.K."/>
            <person name="Lee H.Y."/>
            <person name="Koo N."/>
            <person name="Hong Y."/>
            <person name="Kim R.W."/>
            <person name="Kang W.H."/>
            <person name="Huh J.H."/>
            <person name="Kang B.C."/>
            <person name="Yang T.J."/>
            <person name="Lee Y.H."/>
            <person name="Bennetzen J.L."/>
            <person name="Choi D."/>
        </authorList>
    </citation>
    <scope>NUCLEOTIDE SEQUENCE [LARGE SCALE GENOMIC DNA]</scope>
    <source>
        <strain evidence="9">cv. CM334</strain>
    </source>
</reference>